<organism evidence="2 3">
    <name type="scientific">Bacillus shihchuchen</name>
    <dbReference type="NCBI Taxonomy" id="3036942"/>
    <lineage>
        <taxon>Bacteria</taxon>
        <taxon>Bacillati</taxon>
        <taxon>Bacillota</taxon>
        <taxon>Bacilli</taxon>
        <taxon>Bacillales</taxon>
        <taxon>Bacillaceae</taxon>
        <taxon>Bacillus</taxon>
        <taxon>Bacillus cereus group</taxon>
    </lineage>
</organism>
<dbReference type="PRINTS" id="PR00996">
    <property type="entry name" value="CHERMTFRASE"/>
</dbReference>
<dbReference type="Proteomes" id="UP001229716">
    <property type="component" value="Unassembled WGS sequence"/>
</dbReference>
<comment type="caution">
    <text evidence="2">The sequence shown here is derived from an EMBL/GenBank/DDBJ whole genome shotgun (WGS) entry which is preliminary data.</text>
</comment>
<feature type="domain" description="CheR-type methyltransferase" evidence="1">
    <location>
        <begin position="18"/>
        <end position="287"/>
    </location>
</feature>
<sequence>MENKYYNFDPSVDADKRTNLEIDLLLEAVFKLSGFDFRQYARTSIYRRICNRMQLSHIPTISKLIEKVIHEEGVLEQLLNDFSINVTEMFRNPIFFKALREHVIPELRKHPEIRIWHAGCATGEEVLSMSILLHEEGLSEKAVIYATDMNTDVLEKAKQGILPLNKMQTYTKNYLQAGGTQAFSNYYSTDSRFAYFNPSLLQNIIFAQHNLVTDQSFNEFHIILCRNVLIYFTSKLQNQVQQLFYESLGHNGFLCLGNKETLRFSNIMPHYIQFNPNEQIYQKYNKSV</sequence>
<protein>
    <submittedName>
        <fullName evidence="2">Protein-glutamate O-methyltransferase CheR</fullName>
    </submittedName>
</protein>
<dbReference type="SUPFAM" id="SSF47757">
    <property type="entry name" value="Chemotaxis receptor methyltransferase CheR, N-terminal domain"/>
    <property type="match status" value="1"/>
</dbReference>
<dbReference type="PANTHER" id="PTHR24422">
    <property type="entry name" value="CHEMOTAXIS PROTEIN METHYLTRANSFERASE"/>
    <property type="match status" value="1"/>
</dbReference>
<dbReference type="InterPro" id="IPR022642">
    <property type="entry name" value="CheR_C"/>
</dbReference>
<accession>A0ABT7KXE4</accession>
<dbReference type="Gene3D" id="3.40.50.150">
    <property type="entry name" value="Vaccinia Virus protein VP39"/>
    <property type="match status" value="1"/>
</dbReference>
<dbReference type="Pfam" id="PF03705">
    <property type="entry name" value="CheR_N"/>
    <property type="match status" value="1"/>
</dbReference>
<dbReference type="InterPro" id="IPR022641">
    <property type="entry name" value="CheR_N"/>
</dbReference>
<dbReference type="SMART" id="SM00138">
    <property type="entry name" value="MeTrc"/>
    <property type="match status" value="1"/>
</dbReference>
<evidence type="ECO:0000259" key="1">
    <source>
        <dbReference type="PROSITE" id="PS50123"/>
    </source>
</evidence>
<gene>
    <name evidence="2" type="ORF">P6F46_21750</name>
</gene>
<name>A0ABT7KXE4_9BACI</name>
<dbReference type="PROSITE" id="PS50123">
    <property type="entry name" value="CHER"/>
    <property type="match status" value="1"/>
</dbReference>
<reference evidence="2 3" key="1">
    <citation type="journal article" date="2023" name="Int. J. Mol. Sci.">
        <title>Pathogenicity and Genomic Characterization of a Novel Genospecies, Bacillus shihchuchen, of the Bacillus cereus Group Isolated from Chinese Softshell Turtle (Pelodiscus sinensis).</title>
        <authorList>
            <person name="Cheng L.W."/>
            <person name="Byadgi O.V."/>
            <person name="Tsai C.E."/>
            <person name="Wang P.C."/>
            <person name="Chen S.C."/>
        </authorList>
    </citation>
    <scope>NUCLEOTIDE SEQUENCE [LARGE SCALE GENOMIC DNA]</scope>
    <source>
        <strain evidence="2 3">QF108-045</strain>
    </source>
</reference>
<dbReference type="InterPro" id="IPR029063">
    <property type="entry name" value="SAM-dependent_MTases_sf"/>
</dbReference>
<dbReference type="InterPro" id="IPR000780">
    <property type="entry name" value="CheR_MeTrfase"/>
</dbReference>
<dbReference type="Pfam" id="PF01739">
    <property type="entry name" value="CheR"/>
    <property type="match status" value="1"/>
</dbReference>
<proteinExistence type="predicted"/>
<dbReference type="PANTHER" id="PTHR24422:SF8">
    <property type="entry name" value="CHEMOTAXIS PROTEIN"/>
    <property type="match status" value="1"/>
</dbReference>
<keyword evidence="3" id="KW-1185">Reference proteome</keyword>
<evidence type="ECO:0000313" key="2">
    <source>
        <dbReference type="EMBL" id="MDL2418816.1"/>
    </source>
</evidence>
<dbReference type="SUPFAM" id="SSF53335">
    <property type="entry name" value="S-adenosyl-L-methionine-dependent methyltransferases"/>
    <property type="match status" value="1"/>
</dbReference>
<dbReference type="EMBL" id="JASWHZ010000001">
    <property type="protein sequence ID" value="MDL2418816.1"/>
    <property type="molecule type" value="Genomic_DNA"/>
</dbReference>
<dbReference type="InterPro" id="IPR050903">
    <property type="entry name" value="Bact_Chemotaxis_MeTrfase"/>
</dbReference>
<evidence type="ECO:0000313" key="3">
    <source>
        <dbReference type="Proteomes" id="UP001229716"/>
    </source>
</evidence>